<organism evidence="1 2">
    <name type="scientific">Cannabis sativa</name>
    <name type="common">Hemp</name>
    <name type="synonym">Marijuana</name>
    <dbReference type="NCBI Taxonomy" id="3483"/>
    <lineage>
        <taxon>Eukaryota</taxon>
        <taxon>Viridiplantae</taxon>
        <taxon>Streptophyta</taxon>
        <taxon>Embryophyta</taxon>
        <taxon>Tracheophyta</taxon>
        <taxon>Spermatophyta</taxon>
        <taxon>Magnoliopsida</taxon>
        <taxon>eudicotyledons</taxon>
        <taxon>Gunneridae</taxon>
        <taxon>Pentapetalae</taxon>
        <taxon>rosids</taxon>
        <taxon>fabids</taxon>
        <taxon>Rosales</taxon>
        <taxon>Cannabaceae</taxon>
        <taxon>Cannabis</taxon>
    </lineage>
</organism>
<sequence>MLIIANFGTKLMMAPMNDIRDAVINIVHETNSSNFSLFVDLDVLDVQQTNHPPTSIDFPQSLLTVPDDDGFIDDDEDEEILDAEDDILVDNAIDDDSIDVSPSPQIDSNLISDDDSDYYIARYHGGDGGGEDPPDPRIFTECEFTTEASEAENELSGSSRKRKRGCNVLNGLEDRRKKIFSATTSCG</sequence>
<reference evidence="1" key="2">
    <citation type="submission" date="2021-03" db="UniProtKB">
        <authorList>
            <consortium name="EnsemblPlants"/>
        </authorList>
    </citation>
    <scope>IDENTIFICATION</scope>
</reference>
<reference evidence="1" key="1">
    <citation type="submission" date="2018-11" db="EMBL/GenBank/DDBJ databases">
        <authorList>
            <person name="Grassa J C."/>
        </authorList>
    </citation>
    <scope>NUCLEOTIDE SEQUENCE [LARGE SCALE GENOMIC DNA]</scope>
</reference>
<evidence type="ECO:0000313" key="2">
    <source>
        <dbReference type="Proteomes" id="UP000596661"/>
    </source>
</evidence>
<proteinExistence type="predicted"/>
<dbReference type="AlphaFoldDB" id="A0A803PR57"/>
<accession>A0A803PR57</accession>
<protein>
    <submittedName>
        <fullName evidence="1">Uncharacterized protein</fullName>
    </submittedName>
</protein>
<dbReference type="Proteomes" id="UP000596661">
    <property type="component" value="Chromosome 5"/>
</dbReference>
<keyword evidence="2" id="KW-1185">Reference proteome</keyword>
<evidence type="ECO:0000313" key="1">
    <source>
        <dbReference type="EnsemblPlants" id="cds.evm.model.05.618"/>
    </source>
</evidence>
<dbReference type="EMBL" id="UZAU01000435">
    <property type="status" value="NOT_ANNOTATED_CDS"/>
    <property type="molecule type" value="Genomic_DNA"/>
</dbReference>
<dbReference type="Gramene" id="evm.model.05.618">
    <property type="protein sequence ID" value="cds.evm.model.05.618"/>
    <property type="gene ID" value="evm.TU.05.618"/>
</dbReference>
<name>A0A803PR57_CANSA</name>
<dbReference type="EnsemblPlants" id="evm.model.05.618">
    <property type="protein sequence ID" value="cds.evm.model.05.618"/>
    <property type="gene ID" value="evm.TU.05.618"/>
</dbReference>